<dbReference type="GO" id="GO:0032259">
    <property type="term" value="P:methylation"/>
    <property type="evidence" value="ECO:0007669"/>
    <property type="project" value="UniProtKB-KW"/>
</dbReference>
<sequence length="90" mass="10638">MRGVLIMHMWMLTKVNNWNYHYRLMKLIKVGGVVIYDDTLWVGWNAMPEEQTPEFRKSIQEFNKLLAADPRIQISQVPLGNGITVCRRIY</sequence>
<reference evidence="6" key="1">
    <citation type="journal article" date="2022" name="Plant J.">
        <title>Strategies of tolerance reflected in two North American maple genomes.</title>
        <authorList>
            <person name="McEvoy S.L."/>
            <person name="Sezen U.U."/>
            <person name="Trouern-Trend A."/>
            <person name="McMahon S.M."/>
            <person name="Schaberg P.G."/>
            <person name="Yang J."/>
            <person name="Wegrzyn J.L."/>
            <person name="Swenson N.G."/>
        </authorList>
    </citation>
    <scope>NUCLEOTIDE SEQUENCE</scope>
    <source>
        <strain evidence="6">91603</strain>
    </source>
</reference>
<dbReference type="AlphaFoldDB" id="A0AAD5P089"/>
<dbReference type="InterPro" id="IPR050362">
    <property type="entry name" value="Cation-dep_OMT"/>
</dbReference>
<dbReference type="Gene3D" id="3.40.50.150">
    <property type="entry name" value="Vaccinia Virus protein VP39"/>
    <property type="match status" value="1"/>
</dbReference>
<dbReference type="InterPro" id="IPR029063">
    <property type="entry name" value="SAM-dependent_MTases_sf"/>
</dbReference>
<evidence type="ECO:0008006" key="8">
    <source>
        <dbReference type="Google" id="ProtNLM"/>
    </source>
</evidence>
<accession>A0AAD5P089</accession>
<dbReference type="SUPFAM" id="SSF53335">
    <property type="entry name" value="S-adenosyl-L-methionine-dependent methyltransferases"/>
    <property type="match status" value="1"/>
</dbReference>
<comment type="caution">
    <text evidence="6">The sequence shown here is derived from an EMBL/GenBank/DDBJ whole genome shotgun (WGS) entry which is preliminary data.</text>
</comment>
<evidence type="ECO:0000313" key="6">
    <source>
        <dbReference type="EMBL" id="KAI9192512.1"/>
    </source>
</evidence>
<keyword evidence="7" id="KW-1185">Reference proteome</keyword>
<keyword evidence="4" id="KW-0949">S-adenosyl-L-methionine</keyword>
<evidence type="ECO:0000256" key="4">
    <source>
        <dbReference type="ARBA" id="ARBA00022691"/>
    </source>
</evidence>
<organism evidence="6 7">
    <name type="scientific">Acer negundo</name>
    <name type="common">Box elder</name>
    <dbReference type="NCBI Taxonomy" id="4023"/>
    <lineage>
        <taxon>Eukaryota</taxon>
        <taxon>Viridiplantae</taxon>
        <taxon>Streptophyta</taxon>
        <taxon>Embryophyta</taxon>
        <taxon>Tracheophyta</taxon>
        <taxon>Spermatophyta</taxon>
        <taxon>Magnoliopsida</taxon>
        <taxon>eudicotyledons</taxon>
        <taxon>Gunneridae</taxon>
        <taxon>Pentapetalae</taxon>
        <taxon>rosids</taxon>
        <taxon>malvids</taxon>
        <taxon>Sapindales</taxon>
        <taxon>Sapindaceae</taxon>
        <taxon>Hippocastanoideae</taxon>
        <taxon>Acereae</taxon>
        <taxon>Acer</taxon>
    </lineage>
</organism>
<keyword evidence="3" id="KW-0808">Transferase</keyword>
<evidence type="ECO:0000256" key="5">
    <source>
        <dbReference type="ARBA" id="ARBA00023453"/>
    </source>
</evidence>
<keyword evidence="2" id="KW-0489">Methyltransferase</keyword>
<dbReference type="GO" id="GO:0008171">
    <property type="term" value="F:O-methyltransferase activity"/>
    <property type="evidence" value="ECO:0007669"/>
    <property type="project" value="InterPro"/>
</dbReference>
<dbReference type="InterPro" id="IPR002935">
    <property type="entry name" value="SAM_O-MeTrfase"/>
</dbReference>
<dbReference type="PANTHER" id="PTHR10509">
    <property type="entry name" value="O-METHYLTRANSFERASE-RELATED"/>
    <property type="match status" value="1"/>
</dbReference>
<comment type="cofactor">
    <cofactor evidence="1">
        <name>a divalent metal cation</name>
        <dbReference type="ChEBI" id="CHEBI:60240"/>
    </cofactor>
</comment>
<dbReference type="PROSITE" id="PS51682">
    <property type="entry name" value="SAM_OMT_I"/>
    <property type="match status" value="1"/>
</dbReference>
<evidence type="ECO:0000313" key="7">
    <source>
        <dbReference type="Proteomes" id="UP001064489"/>
    </source>
</evidence>
<evidence type="ECO:0000256" key="2">
    <source>
        <dbReference type="ARBA" id="ARBA00022603"/>
    </source>
</evidence>
<proteinExistence type="inferred from homology"/>
<dbReference type="Pfam" id="PF01596">
    <property type="entry name" value="Methyltransf_3"/>
    <property type="match status" value="1"/>
</dbReference>
<evidence type="ECO:0000256" key="3">
    <source>
        <dbReference type="ARBA" id="ARBA00022679"/>
    </source>
</evidence>
<name>A0AAD5P089_ACENE</name>
<comment type="similarity">
    <text evidence="5">Belongs to the class I-like SAM-binding methyltransferase superfamily. Cation-dependent O-methyltransferase family.</text>
</comment>
<dbReference type="Proteomes" id="UP001064489">
    <property type="component" value="Chromosome 6"/>
</dbReference>
<evidence type="ECO:0000256" key="1">
    <source>
        <dbReference type="ARBA" id="ARBA00001968"/>
    </source>
</evidence>
<dbReference type="PANTHER" id="PTHR10509:SF82">
    <property type="entry name" value="CAFFEOYL-COA O-METHYLTRANSFERASE-LIKE"/>
    <property type="match status" value="1"/>
</dbReference>
<protein>
    <recommendedName>
        <fullName evidence="8">Caffeoyl-CoA O-methyltransferase</fullName>
    </recommendedName>
</protein>
<gene>
    <name evidence="6" type="ORF">LWI28_023923</name>
</gene>
<reference evidence="6" key="2">
    <citation type="submission" date="2023-02" db="EMBL/GenBank/DDBJ databases">
        <authorList>
            <person name="Swenson N.G."/>
            <person name="Wegrzyn J.L."/>
            <person name="Mcevoy S.L."/>
        </authorList>
    </citation>
    <scope>NUCLEOTIDE SEQUENCE</scope>
    <source>
        <strain evidence="6">91603</strain>
        <tissue evidence="6">Leaf</tissue>
    </source>
</reference>
<dbReference type="EMBL" id="JAJSOW010000004">
    <property type="protein sequence ID" value="KAI9192512.1"/>
    <property type="molecule type" value="Genomic_DNA"/>
</dbReference>
<dbReference type="GO" id="GO:0008757">
    <property type="term" value="F:S-adenosylmethionine-dependent methyltransferase activity"/>
    <property type="evidence" value="ECO:0007669"/>
    <property type="project" value="TreeGrafter"/>
</dbReference>